<gene>
    <name evidence="1" type="ORF">NH26_13860</name>
</gene>
<proteinExistence type="predicted"/>
<reference evidence="1 2" key="1">
    <citation type="journal article" date="2012" name="Int. J. Syst. Evol. Microbiol.">
        <title>Flammeovirga pacifica sp. nov., isolated from deep-sea sediment.</title>
        <authorList>
            <person name="Xu H."/>
            <person name="Fu Y."/>
            <person name="Yang N."/>
            <person name="Ding Z."/>
            <person name="Lai Q."/>
            <person name="Zeng R."/>
        </authorList>
    </citation>
    <scope>NUCLEOTIDE SEQUENCE [LARGE SCALE GENOMIC DNA]</scope>
    <source>
        <strain evidence="2">DSM 24597 / LMG 26175 / WPAGA1</strain>
    </source>
</reference>
<evidence type="ECO:0000313" key="1">
    <source>
        <dbReference type="EMBL" id="OHX67350.1"/>
    </source>
</evidence>
<dbReference type="EMBL" id="JRYR02000001">
    <property type="protein sequence ID" value="OHX67350.1"/>
    <property type="molecule type" value="Genomic_DNA"/>
</dbReference>
<protein>
    <submittedName>
        <fullName evidence="1">Uncharacterized protein</fullName>
    </submittedName>
</protein>
<keyword evidence="2" id="KW-1185">Reference proteome</keyword>
<comment type="caution">
    <text evidence="1">The sequence shown here is derived from an EMBL/GenBank/DDBJ whole genome shotgun (WGS) entry which is preliminary data.</text>
</comment>
<dbReference type="Proteomes" id="UP000179797">
    <property type="component" value="Unassembled WGS sequence"/>
</dbReference>
<dbReference type="AlphaFoldDB" id="A0A1S1Z254"/>
<organism evidence="1 2">
    <name type="scientific">Flammeovirga pacifica</name>
    <dbReference type="NCBI Taxonomy" id="915059"/>
    <lineage>
        <taxon>Bacteria</taxon>
        <taxon>Pseudomonadati</taxon>
        <taxon>Bacteroidota</taxon>
        <taxon>Cytophagia</taxon>
        <taxon>Cytophagales</taxon>
        <taxon>Flammeovirgaceae</taxon>
        <taxon>Flammeovirga</taxon>
    </lineage>
</organism>
<sequence>MHPIYGQDAKDTSKPTNIYSQIDHFLEYNHSPRGEMFSYNPRISYTLDDAYLLVMDLPYRFHSSKNVAGLGDPKIRYFYVPYKDDSKIISSMGLSLNITLPLGNTKFGLGDGSLKIATGIMLGYIANRSKSISFFPTISYQYISKKHPENSIEEVFHGINIELLSSIVINDDIFIQIKPIIDIEDINNFSHQEFSLEIEPVINICNGKFQVGTYYKGVFQKQSIQ</sequence>
<accession>A0A1S1Z254</accession>
<name>A0A1S1Z254_FLAPC</name>
<evidence type="ECO:0000313" key="2">
    <source>
        <dbReference type="Proteomes" id="UP000179797"/>
    </source>
</evidence>